<dbReference type="EMBL" id="PDCK01000044">
    <property type="protein sequence ID" value="PRQ26839.1"/>
    <property type="molecule type" value="Genomic_DNA"/>
</dbReference>
<keyword evidence="2" id="KW-1185">Reference proteome</keyword>
<dbReference type="STRING" id="74649.A0A2P6PY42"/>
<dbReference type="OrthoDB" id="1892100at2759"/>
<dbReference type="AlphaFoldDB" id="A0A2P6PY42"/>
<evidence type="ECO:0000313" key="2">
    <source>
        <dbReference type="Proteomes" id="UP000238479"/>
    </source>
</evidence>
<organism evidence="1 2">
    <name type="scientific">Rosa chinensis</name>
    <name type="common">China rose</name>
    <dbReference type="NCBI Taxonomy" id="74649"/>
    <lineage>
        <taxon>Eukaryota</taxon>
        <taxon>Viridiplantae</taxon>
        <taxon>Streptophyta</taxon>
        <taxon>Embryophyta</taxon>
        <taxon>Tracheophyta</taxon>
        <taxon>Spermatophyta</taxon>
        <taxon>Magnoliopsida</taxon>
        <taxon>eudicotyledons</taxon>
        <taxon>Gunneridae</taxon>
        <taxon>Pentapetalae</taxon>
        <taxon>rosids</taxon>
        <taxon>fabids</taxon>
        <taxon>Rosales</taxon>
        <taxon>Rosaceae</taxon>
        <taxon>Rosoideae</taxon>
        <taxon>Rosoideae incertae sedis</taxon>
        <taxon>Rosa</taxon>
    </lineage>
</organism>
<accession>A0A2P6PY42</accession>
<dbReference type="Proteomes" id="UP000238479">
    <property type="component" value="Chromosome 6"/>
</dbReference>
<protein>
    <submittedName>
        <fullName evidence="1">Uncharacterized protein</fullName>
    </submittedName>
</protein>
<name>A0A2P6PY42_ROSCH</name>
<gene>
    <name evidence="1" type="ORF">RchiOBHm_Chr6g0298931</name>
</gene>
<dbReference type="InterPro" id="IPR053350">
    <property type="entry name" value="CV_Inducer"/>
</dbReference>
<proteinExistence type="predicted"/>
<comment type="caution">
    <text evidence="1">The sequence shown here is derived from an EMBL/GenBank/DDBJ whole genome shotgun (WGS) entry which is preliminary data.</text>
</comment>
<dbReference type="PANTHER" id="PTHR37210:SF2">
    <property type="entry name" value="PROTEIN CHLOROPLAST VESICULATION"/>
    <property type="match status" value="1"/>
</dbReference>
<dbReference type="OMA" id="KWEDIGF"/>
<reference evidence="1 2" key="1">
    <citation type="journal article" date="2018" name="Nat. Genet.">
        <title>The Rosa genome provides new insights in the design of modern roses.</title>
        <authorList>
            <person name="Bendahmane M."/>
        </authorList>
    </citation>
    <scope>NUCLEOTIDE SEQUENCE [LARGE SCALE GENOMIC DNA]</scope>
    <source>
        <strain evidence="2">cv. Old Blush</strain>
    </source>
</reference>
<sequence length="203" mass="22651">MIRLSWRVQPTCLIRSPHRRGPRQFPRLNQTHLPLFLYVMIHPTPCLKILIEGKEKMAITSFSCSLNQLPPPTQSSGPSSPSKTNQVLLAWKKSDGGSWSSRCVLGMTCVMVGLEMGGLVSGQSHEAIAKGMPLVMESSEKVAKWSDKRICPKWRANELETIVPENLPRPSAHRRWEIVGFNTRDAPAVKMVARRSTGGCFSM</sequence>
<dbReference type="PANTHER" id="PTHR37210">
    <property type="entry name" value="EXPRESSED PROTEIN"/>
    <property type="match status" value="1"/>
</dbReference>
<dbReference type="Gramene" id="PRQ26839">
    <property type="protein sequence ID" value="PRQ26839"/>
    <property type="gene ID" value="RchiOBHm_Chr6g0298931"/>
</dbReference>
<evidence type="ECO:0000313" key="1">
    <source>
        <dbReference type="EMBL" id="PRQ26839.1"/>
    </source>
</evidence>